<reference evidence="4" key="1">
    <citation type="journal article" date="2014" name="Int. J. Syst. Evol. Microbiol.">
        <title>Complete genome sequence of Corynebacterium casei LMG S-19264T (=DSM 44701T), isolated from a smear-ripened cheese.</title>
        <authorList>
            <consortium name="US DOE Joint Genome Institute (JGI-PGF)"/>
            <person name="Walter F."/>
            <person name="Albersmeier A."/>
            <person name="Kalinowski J."/>
            <person name="Ruckert C."/>
        </authorList>
    </citation>
    <scope>NUCLEOTIDE SEQUENCE</scope>
    <source>
        <strain evidence="4">CGMCC 1.15371</strain>
    </source>
</reference>
<name>A0A8J2YJX9_9BACL</name>
<reference evidence="4" key="2">
    <citation type="submission" date="2020-09" db="EMBL/GenBank/DDBJ databases">
        <authorList>
            <person name="Sun Q."/>
            <person name="Zhou Y."/>
        </authorList>
    </citation>
    <scope>NUCLEOTIDE SEQUENCE</scope>
    <source>
        <strain evidence="4">CGMCC 1.15371</strain>
    </source>
</reference>
<dbReference type="PROSITE" id="PS51682">
    <property type="entry name" value="SAM_OMT_I"/>
    <property type="match status" value="1"/>
</dbReference>
<dbReference type="Pfam" id="PF01596">
    <property type="entry name" value="Methyltransf_3"/>
    <property type="match status" value="1"/>
</dbReference>
<dbReference type="RefSeq" id="WP_188695845.1">
    <property type="nucleotide sequence ID" value="NZ_BMIR01000015.1"/>
</dbReference>
<dbReference type="InterPro" id="IPR050362">
    <property type="entry name" value="Cation-dep_OMT"/>
</dbReference>
<dbReference type="PANTHER" id="PTHR10509:SF14">
    <property type="entry name" value="CAFFEOYL-COA O-METHYLTRANSFERASE 3-RELATED"/>
    <property type="match status" value="1"/>
</dbReference>
<dbReference type="Gene3D" id="3.40.50.150">
    <property type="entry name" value="Vaccinia Virus protein VP39"/>
    <property type="match status" value="1"/>
</dbReference>
<comment type="caution">
    <text evidence="4">The sequence shown here is derived from an EMBL/GenBank/DDBJ whole genome shotgun (WGS) entry which is preliminary data.</text>
</comment>
<keyword evidence="2" id="KW-0808">Transferase</keyword>
<dbReference type="EMBL" id="BMIR01000015">
    <property type="protein sequence ID" value="GGE48948.1"/>
    <property type="molecule type" value="Genomic_DNA"/>
</dbReference>
<evidence type="ECO:0000313" key="5">
    <source>
        <dbReference type="Proteomes" id="UP000628775"/>
    </source>
</evidence>
<gene>
    <name evidence="4" type="ORF">GCM10011391_29720</name>
</gene>
<keyword evidence="1" id="KW-0489">Methyltransferase</keyword>
<sequence length="209" mass="22876">MEAKQYIQSLFVKKDPDAEAILQSLIDHDIPNISIPPETGKLITLLTKISGAKKALEIGALGGYSGLHILRGLPKEGSLLSLEIREEYVPLAKANLTRAGFGQQICYKLGPALESLKQLEADHATFDLFFIDADKSSYIAYLEAAIQLANPGALFLFDNTLRGGGVYSPENQEKTTRTMRGFNEYLSQHDQLEAMIVPIGDGLAIARLK</sequence>
<dbReference type="InterPro" id="IPR002935">
    <property type="entry name" value="SAM_O-MeTrfase"/>
</dbReference>
<dbReference type="GO" id="GO:0008757">
    <property type="term" value="F:S-adenosylmethionine-dependent methyltransferase activity"/>
    <property type="evidence" value="ECO:0007669"/>
    <property type="project" value="TreeGrafter"/>
</dbReference>
<keyword evidence="5" id="KW-1185">Reference proteome</keyword>
<dbReference type="SUPFAM" id="SSF53335">
    <property type="entry name" value="S-adenosyl-L-methionine-dependent methyltransferases"/>
    <property type="match status" value="1"/>
</dbReference>
<evidence type="ECO:0000256" key="3">
    <source>
        <dbReference type="ARBA" id="ARBA00022691"/>
    </source>
</evidence>
<organism evidence="4 5">
    <name type="scientific">Pullulanibacillus camelliae</name>
    <dbReference type="NCBI Taxonomy" id="1707096"/>
    <lineage>
        <taxon>Bacteria</taxon>
        <taxon>Bacillati</taxon>
        <taxon>Bacillota</taxon>
        <taxon>Bacilli</taxon>
        <taxon>Bacillales</taxon>
        <taxon>Sporolactobacillaceae</taxon>
        <taxon>Pullulanibacillus</taxon>
    </lineage>
</organism>
<keyword evidence="3" id="KW-0949">S-adenosyl-L-methionine</keyword>
<dbReference type="GO" id="GO:0008171">
    <property type="term" value="F:O-methyltransferase activity"/>
    <property type="evidence" value="ECO:0007669"/>
    <property type="project" value="InterPro"/>
</dbReference>
<dbReference type="InterPro" id="IPR029063">
    <property type="entry name" value="SAM-dependent_MTases_sf"/>
</dbReference>
<accession>A0A8J2YJX9</accession>
<evidence type="ECO:0000256" key="2">
    <source>
        <dbReference type="ARBA" id="ARBA00022679"/>
    </source>
</evidence>
<dbReference type="GO" id="GO:0032259">
    <property type="term" value="P:methylation"/>
    <property type="evidence" value="ECO:0007669"/>
    <property type="project" value="UniProtKB-KW"/>
</dbReference>
<proteinExistence type="predicted"/>
<dbReference type="PANTHER" id="PTHR10509">
    <property type="entry name" value="O-METHYLTRANSFERASE-RELATED"/>
    <property type="match status" value="1"/>
</dbReference>
<dbReference type="Proteomes" id="UP000628775">
    <property type="component" value="Unassembled WGS sequence"/>
</dbReference>
<evidence type="ECO:0000313" key="4">
    <source>
        <dbReference type="EMBL" id="GGE48948.1"/>
    </source>
</evidence>
<protein>
    <submittedName>
        <fullName evidence="4">O-methyltransferase</fullName>
    </submittedName>
</protein>
<evidence type="ECO:0000256" key="1">
    <source>
        <dbReference type="ARBA" id="ARBA00022603"/>
    </source>
</evidence>
<dbReference type="AlphaFoldDB" id="A0A8J2YJX9"/>